<name>A0A9X5I7H5_9CYAN</name>
<feature type="region of interest" description="Disordered" evidence="2">
    <location>
        <begin position="54"/>
        <end position="80"/>
    </location>
</feature>
<dbReference type="RefSeq" id="WP_052289784.1">
    <property type="nucleotide sequence ID" value="NZ_JTJC03000017.1"/>
</dbReference>
<feature type="region of interest" description="Disordered" evidence="2">
    <location>
        <begin position="171"/>
        <end position="231"/>
    </location>
</feature>
<dbReference type="SUPFAM" id="SSF58113">
    <property type="entry name" value="Apolipoprotein A-I"/>
    <property type="match status" value="1"/>
</dbReference>
<dbReference type="AlphaFoldDB" id="A0A9X5I7H5"/>
<evidence type="ECO:0000313" key="5">
    <source>
        <dbReference type="Proteomes" id="UP000031532"/>
    </source>
</evidence>
<comment type="caution">
    <text evidence="4">The sequence shown here is derived from an EMBL/GenBank/DDBJ whole genome shotgun (WGS) entry which is preliminary data.</text>
</comment>
<sequence length="231" mass="24424">MNRIVTAVKKVHLGRILVTCIAGVLLFVSTACSGAVQAKSPDAGVVTGRRQNVPAGKLAVPGQKNPRPEVPGGTATSPDRGVVNKFEGGPTMNEFSDVDPRARDLEKAANKKANALIENAERNVIDQTSDVGENTKRILGKKGENAEDFGKNVNRNTESLQDKIKGTAEDLAKGAKRGTENIKDNTSDALRGADRNVSRAAEDAKDTARDLGKSAQRKADEAGQAARNAID</sequence>
<feature type="compositionally biased region" description="Basic and acidic residues" evidence="2">
    <location>
        <begin position="171"/>
        <end position="221"/>
    </location>
</feature>
<dbReference type="PROSITE" id="PS51257">
    <property type="entry name" value="PROKAR_LIPOPROTEIN"/>
    <property type="match status" value="1"/>
</dbReference>
<proteinExistence type="predicted"/>
<keyword evidence="3" id="KW-0732">Signal</keyword>
<gene>
    <name evidence="4" type="ORF">QH73_0026520</name>
</gene>
<accession>A0A9X5I7H5</accession>
<reference evidence="4 5" key="1">
    <citation type="journal article" date="2015" name="Genome Announc.">
        <title>Draft Genome Sequence of the Terrestrial Cyanobacterium Scytonema millei VB511283, Isolated from Eastern India.</title>
        <authorList>
            <person name="Sen D."/>
            <person name="Chandrababunaidu M.M."/>
            <person name="Singh D."/>
            <person name="Sanghi N."/>
            <person name="Ghorai A."/>
            <person name="Mishra G.P."/>
            <person name="Madduluri M."/>
            <person name="Adhikary S.P."/>
            <person name="Tripathy S."/>
        </authorList>
    </citation>
    <scope>NUCLEOTIDE SEQUENCE [LARGE SCALE GENOMIC DNA]</scope>
    <source>
        <strain evidence="4 5">VB511283</strain>
    </source>
</reference>
<evidence type="ECO:0000256" key="1">
    <source>
        <dbReference type="SAM" id="Coils"/>
    </source>
</evidence>
<keyword evidence="5" id="KW-1185">Reference proteome</keyword>
<evidence type="ECO:0000256" key="3">
    <source>
        <dbReference type="SAM" id="SignalP"/>
    </source>
</evidence>
<dbReference type="Gene3D" id="1.20.120.20">
    <property type="entry name" value="Apolipoprotein"/>
    <property type="match status" value="1"/>
</dbReference>
<protein>
    <submittedName>
        <fullName evidence="4">Uncharacterized protein</fullName>
    </submittedName>
</protein>
<organism evidence="4 5">
    <name type="scientific">Scytonema millei VB511283</name>
    <dbReference type="NCBI Taxonomy" id="1245923"/>
    <lineage>
        <taxon>Bacteria</taxon>
        <taxon>Bacillati</taxon>
        <taxon>Cyanobacteriota</taxon>
        <taxon>Cyanophyceae</taxon>
        <taxon>Nostocales</taxon>
        <taxon>Scytonemataceae</taxon>
        <taxon>Scytonema</taxon>
    </lineage>
</organism>
<feature type="signal peptide" evidence="3">
    <location>
        <begin position="1"/>
        <end position="38"/>
    </location>
</feature>
<dbReference type="Proteomes" id="UP000031532">
    <property type="component" value="Unassembled WGS sequence"/>
</dbReference>
<dbReference type="OrthoDB" id="513842at2"/>
<evidence type="ECO:0000256" key="2">
    <source>
        <dbReference type="SAM" id="MobiDB-lite"/>
    </source>
</evidence>
<feature type="chain" id="PRO_5040770316" evidence="3">
    <location>
        <begin position="39"/>
        <end position="231"/>
    </location>
</feature>
<evidence type="ECO:0000313" key="4">
    <source>
        <dbReference type="EMBL" id="NHC38131.1"/>
    </source>
</evidence>
<dbReference type="EMBL" id="JTJC03000017">
    <property type="protein sequence ID" value="NHC38131.1"/>
    <property type="molecule type" value="Genomic_DNA"/>
</dbReference>
<feature type="coiled-coil region" evidence="1">
    <location>
        <begin position="103"/>
        <end position="130"/>
    </location>
</feature>
<keyword evidence="1" id="KW-0175">Coiled coil</keyword>